<feature type="domain" description="HYR" evidence="2">
    <location>
        <begin position="600"/>
        <end position="680"/>
    </location>
</feature>
<sequence length="1017" mass="108805">MRVNIKIPIFFLIYFSLHSVDIYGGNEKTLYPIFDANISFSKVAPTISDCPPDKETQIVNSCSVPVSWTEPTATDPSGIKSVTKSHNPGDDFQVGITTVTYTFTNNNDVQSSCSFDVTVKYKFFDLPNNQTIDISSGCNTQVFWGEPSNCGISVSSNIPSGVSFPIGTTTVTYTATRAGFFPDDEASFTVTVNDNVDPSFTSCPNDITIDANQNCEATGNWSLPVASDNCDSSPNLTSNFNPGDVFPLGTTTVTYTATDEGGNTAQCSFNVTVEDNSPPTFNNLPTEIRVVAEGNCTAIATWPGVTASDNCDSNVDISSNINSGTSFILGTTAINYTAIDDAGNVANASFNVIVEDNTSPTVLSCPGDITVSADGDCSAVARWSLPTFDDNCDNDLSITSNHNPGEAFLLGSTTVTYTAEDDAGNSIDCSFQVTVIDDTAPSIEPLNDITVSTSGDGCQAIVSWDPIIISDNCSSSITADTSPSSGDIFSLGETVVTVTATDEAGNQSTSNFSVFVEDNTAAVVNNCPQDIVISSNANCTATATWSSPVFTDNCDANLTISSSHQSGDVFPLGTTLVTYSAIDKAGNSISCSFNVIVEDRSAPVFAACVNDIIITANQNCGAIVEWTEPTLSDNCSTEFNIGSNYNSGDLFLVGTTEVIYSATDQAGNTSSCSFNVIVEDNSNPTVAFCPANRVININENCNGIANWETPIFNDCTNLTISSNFNVGDVLPLGTNLIEYTATDVNGATALCSFTVEVVDQNPPVIEDCPEDIVISAASTCDATVEWTEPTASDYCSSITFDSNYEPGATFPLGVTTVEYTFTDTNGNSSICSFSINVIDDSELIIENCPDDIIIQADNDQGTANVDWTEPSIQASECSEISIESNFKPGDLFELGTTEVVYSFEREDSEPINCSFNVTVEPAELQIEISQIISPNGDNQNDTWIIEGIEKFPDNQVVIVDRWGTEIYSVRGYNNHETVWDGRNRNGDLVARGTYYFFITVRNNENVLNEKGFIEILR</sequence>
<feature type="domain" description="HYR" evidence="2">
    <location>
        <begin position="681"/>
        <end position="757"/>
    </location>
</feature>
<feature type="domain" description="HYR" evidence="2">
    <location>
        <begin position="517"/>
        <end position="599"/>
    </location>
</feature>
<keyword evidence="1" id="KW-0677">Repeat</keyword>
<keyword evidence="4" id="KW-1185">Reference proteome</keyword>
<dbReference type="EMBL" id="CP129970">
    <property type="protein sequence ID" value="WKK84421.2"/>
    <property type="molecule type" value="Genomic_DNA"/>
</dbReference>
<feature type="domain" description="HYR" evidence="2">
    <location>
        <begin position="355"/>
        <end position="437"/>
    </location>
</feature>
<dbReference type="PROSITE" id="PS50825">
    <property type="entry name" value="HYR"/>
    <property type="match status" value="9"/>
</dbReference>
<evidence type="ECO:0000313" key="4">
    <source>
        <dbReference type="Proteomes" id="UP001244443"/>
    </source>
</evidence>
<feature type="domain" description="HYR" evidence="2">
    <location>
        <begin position="276"/>
        <end position="354"/>
    </location>
</feature>
<dbReference type="Proteomes" id="UP001244443">
    <property type="component" value="Chromosome"/>
</dbReference>
<dbReference type="Gene3D" id="2.60.40.4070">
    <property type="match status" value="1"/>
</dbReference>
<dbReference type="Gene3D" id="2.60.40.10">
    <property type="entry name" value="Immunoglobulins"/>
    <property type="match status" value="4"/>
</dbReference>
<proteinExistence type="predicted"/>
<dbReference type="InterPro" id="IPR013783">
    <property type="entry name" value="Ig-like_fold"/>
</dbReference>
<feature type="domain" description="HYR" evidence="2">
    <location>
        <begin position="40"/>
        <end position="121"/>
    </location>
</feature>
<name>A0AA49JDC7_9BACT</name>
<dbReference type="Pfam" id="PF02494">
    <property type="entry name" value="HYR"/>
    <property type="match status" value="11"/>
</dbReference>
<feature type="domain" description="HYR" evidence="2">
    <location>
        <begin position="758"/>
        <end position="839"/>
    </location>
</feature>
<dbReference type="AlphaFoldDB" id="A0AA49JDC7"/>
<dbReference type="PANTHER" id="PTHR24273">
    <property type="entry name" value="FI04643P-RELATED"/>
    <property type="match status" value="1"/>
</dbReference>
<gene>
    <name evidence="3" type="ORF">QYS48_19905</name>
</gene>
<organism evidence="3 4">
    <name type="scientific">Marivirga arenosa</name>
    <dbReference type="NCBI Taxonomy" id="3059076"/>
    <lineage>
        <taxon>Bacteria</taxon>
        <taxon>Pseudomonadati</taxon>
        <taxon>Bacteroidota</taxon>
        <taxon>Cytophagia</taxon>
        <taxon>Cytophagales</taxon>
        <taxon>Marivirgaceae</taxon>
        <taxon>Marivirga</taxon>
    </lineage>
</organism>
<dbReference type="NCBIfam" id="TIGR04131">
    <property type="entry name" value="Bac_Flav_CTERM"/>
    <property type="match status" value="1"/>
</dbReference>
<dbReference type="RefSeq" id="WP_308356646.1">
    <property type="nucleotide sequence ID" value="NZ_CP129970.2"/>
</dbReference>
<evidence type="ECO:0000259" key="2">
    <source>
        <dbReference type="PROSITE" id="PS50825"/>
    </source>
</evidence>
<evidence type="ECO:0000313" key="3">
    <source>
        <dbReference type="EMBL" id="WKK84421.2"/>
    </source>
</evidence>
<dbReference type="InterPro" id="IPR026341">
    <property type="entry name" value="T9SS_type_B"/>
</dbReference>
<dbReference type="InterPro" id="IPR003410">
    <property type="entry name" value="HYR_dom"/>
</dbReference>
<evidence type="ECO:0000256" key="1">
    <source>
        <dbReference type="ARBA" id="ARBA00022737"/>
    </source>
</evidence>
<feature type="domain" description="HYR" evidence="2">
    <location>
        <begin position="840"/>
        <end position="921"/>
    </location>
</feature>
<protein>
    <submittedName>
        <fullName evidence="3">HYR domain-containing protein</fullName>
    </submittedName>
</protein>
<accession>A0AA49JDC7</accession>
<reference evidence="3" key="1">
    <citation type="submission" date="2023-08" db="EMBL/GenBank/DDBJ databases">
        <title>Comparative genomics and taxonomic characterization of three novel marine species of genus Marivirga.</title>
        <authorList>
            <person name="Muhammad N."/>
            <person name="Kim S.-G."/>
        </authorList>
    </citation>
    <scope>NUCLEOTIDE SEQUENCE [LARGE SCALE GENOMIC DNA]</scope>
    <source>
        <strain evidence="3">ABR2-2</strain>
    </source>
</reference>
<feature type="domain" description="HYR" evidence="2">
    <location>
        <begin position="193"/>
        <end position="275"/>
    </location>
</feature>
<dbReference type="PANTHER" id="PTHR24273:SF32">
    <property type="entry name" value="HYALIN"/>
    <property type="match status" value="1"/>
</dbReference>
<dbReference type="Pfam" id="PF13585">
    <property type="entry name" value="CHU_C"/>
    <property type="match status" value="1"/>
</dbReference>